<dbReference type="InterPro" id="IPR004090">
    <property type="entry name" value="Chemotax_Me-accpt_rcpt"/>
</dbReference>
<dbReference type="InterPro" id="IPR004089">
    <property type="entry name" value="MCPsignal_dom"/>
</dbReference>
<protein>
    <submittedName>
        <fullName evidence="6">Methyl-accepting chemotaxis protein</fullName>
    </submittedName>
</protein>
<evidence type="ECO:0000259" key="5">
    <source>
        <dbReference type="PROSITE" id="PS50111"/>
    </source>
</evidence>
<dbReference type="PANTHER" id="PTHR43531:SF14">
    <property type="entry name" value="METHYL-ACCEPTING CHEMOTAXIS PROTEIN I-RELATED"/>
    <property type="match status" value="1"/>
</dbReference>
<keyword evidence="4" id="KW-1133">Transmembrane helix</keyword>
<keyword evidence="1" id="KW-0488">Methylation</keyword>
<evidence type="ECO:0000256" key="4">
    <source>
        <dbReference type="SAM" id="Phobius"/>
    </source>
</evidence>
<sequence>MKIHTVKGKLALAFTLLACMVLLVAAIAITSLLDANARFHSFLAESHARAVLMTKLREAVDRRAISARDMVLLDDAAEIRDAAERVAQSHDAVQFFLRQLEQSAQQSSEITETATTMIARIQALESRYGQVAMSIVKLALAGQHGEAITKLRRECQPLLAQLGQATADYAEHAETRAASRERAGTVAFAHQRNLLVAVCLAAFGSAALAGVWIARTLQRSLGSEPAQLGAAARQVADGDLRNIAIEHASTGSVLDSLAVMQRALATVVGQVRQAALSVASGATQIASANAHLSERTEEQAGSLEQTAASMEELTVAIKGTAVAAQKANVLSMSTSQVARDGAAVVAGVVDTMGAIDTSAQHIAQILTTIDAIAFQTNILALNAAVEAARAGEQGKGFAVVASEVRTLAQRSAAAAREIKTLIDTSLTNVAAGSRLVEQAGAKMKEVVASVDQVVDVIEQISLSAAEQCHGVEQVNQVVMQLDQMTQANAAMVQQTAAAAAALEHEACQMTGLVGAFRLTDERVLRLSA</sequence>
<dbReference type="PANTHER" id="PTHR43531">
    <property type="entry name" value="PROTEIN ICFG"/>
    <property type="match status" value="1"/>
</dbReference>
<comment type="similarity">
    <text evidence="2">Belongs to the methyl-accepting chemotaxis (MCP) protein family.</text>
</comment>
<dbReference type="Pfam" id="PF00015">
    <property type="entry name" value="MCPsignal"/>
    <property type="match status" value="1"/>
</dbReference>
<keyword evidence="4" id="KW-0472">Membrane</keyword>
<dbReference type="RefSeq" id="WP_161053012.1">
    <property type="nucleotide sequence ID" value="NZ_WWCT01000001.1"/>
</dbReference>
<name>A0ABW9VTA4_9BURK</name>
<evidence type="ECO:0000313" key="6">
    <source>
        <dbReference type="EMBL" id="MYN24854.1"/>
    </source>
</evidence>
<dbReference type="Pfam" id="PF12729">
    <property type="entry name" value="4HB_MCP_1"/>
    <property type="match status" value="1"/>
</dbReference>
<dbReference type="InterPro" id="IPR051310">
    <property type="entry name" value="MCP_chemotaxis"/>
</dbReference>
<organism evidence="6 7">
    <name type="scientific">Duganella levis</name>
    <dbReference type="NCBI Taxonomy" id="2692169"/>
    <lineage>
        <taxon>Bacteria</taxon>
        <taxon>Pseudomonadati</taxon>
        <taxon>Pseudomonadota</taxon>
        <taxon>Betaproteobacteria</taxon>
        <taxon>Burkholderiales</taxon>
        <taxon>Oxalobacteraceae</taxon>
        <taxon>Telluria group</taxon>
        <taxon>Duganella</taxon>
    </lineage>
</organism>
<proteinExistence type="inferred from homology"/>
<feature type="transmembrane region" description="Helical" evidence="4">
    <location>
        <begin position="194"/>
        <end position="214"/>
    </location>
</feature>
<evidence type="ECO:0000313" key="7">
    <source>
        <dbReference type="Proteomes" id="UP000642144"/>
    </source>
</evidence>
<reference evidence="6 7" key="1">
    <citation type="submission" date="2019-12" db="EMBL/GenBank/DDBJ databases">
        <title>Novel species isolated from a subtropical stream in China.</title>
        <authorList>
            <person name="Lu H."/>
        </authorList>
    </citation>
    <scope>NUCLEOTIDE SEQUENCE [LARGE SCALE GENOMIC DNA]</scope>
    <source>
        <strain evidence="6 7">CY42W</strain>
    </source>
</reference>
<gene>
    <name evidence="6" type="ORF">GTP69_00345</name>
</gene>
<evidence type="ECO:0000256" key="3">
    <source>
        <dbReference type="PROSITE-ProRule" id="PRU00284"/>
    </source>
</evidence>
<dbReference type="EMBL" id="WWCT01000001">
    <property type="protein sequence ID" value="MYN24854.1"/>
    <property type="molecule type" value="Genomic_DNA"/>
</dbReference>
<accession>A0ABW9VTA4</accession>
<dbReference type="PROSITE" id="PS50111">
    <property type="entry name" value="CHEMOTAXIS_TRANSDUC_2"/>
    <property type="match status" value="1"/>
</dbReference>
<comment type="caution">
    <text evidence="6">The sequence shown here is derived from an EMBL/GenBank/DDBJ whole genome shotgun (WGS) entry which is preliminary data.</text>
</comment>
<dbReference type="Gene3D" id="1.10.287.950">
    <property type="entry name" value="Methyl-accepting chemotaxis protein"/>
    <property type="match status" value="1"/>
</dbReference>
<dbReference type="PRINTS" id="PR00260">
    <property type="entry name" value="CHEMTRNSDUCR"/>
</dbReference>
<dbReference type="SMART" id="SM00283">
    <property type="entry name" value="MA"/>
    <property type="match status" value="1"/>
</dbReference>
<evidence type="ECO:0000256" key="2">
    <source>
        <dbReference type="ARBA" id="ARBA00029447"/>
    </source>
</evidence>
<keyword evidence="7" id="KW-1185">Reference proteome</keyword>
<dbReference type="Proteomes" id="UP000642144">
    <property type="component" value="Unassembled WGS sequence"/>
</dbReference>
<feature type="domain" description="Methyl-accepting transducer" evidence="5">
    <location>
        <begin position="274"/>
        <end position="503"/>
    </location>
</feature>
<keyword evidence="4" id="KW-0812">Transmembrane</keyword>
<dbReference type="SUPFAM" id="SSF58104">
    <property type="entry name" value="Methyl-accepting chemotaxis protein (MCP) signaling domain"/>
    <property type="match status" value="1"/>
</dbReference>
<evidence type="ECO:0000256" key="1">
    <source>
        <dbReference type="ARBA" id="ARBA00022481"/>
    </source>
</evidence>
<keyword evidence="3" id="KW-0807">Transducer</keyword>
<dbReference type="InterPro" id="IPR024478">
    <property type="entry name" value="HlyB_4HB_MCP"/>
</dbReference>